<keyword evidence="3" id="KW-1185">Reference proteome</keyword>
<feature type="compositionally biased region" description="Acidic residues" evidence="1">
    <location>
        <begin position="459"/>
        <end position="469"/>
    </location>
</feature>
<gene>
    <name evidence="2" type="ORF">MFIFM68171_03527</name>
</gene>
<sequence>MGKPRLIILIRHAQSEGNKNRDIHQTIPDHRVKLTQDGWQQAYEAGRRLRAMLRPEDTLHFFTSPYRRTRETTEGILATLTSDEPQPSPFKRDKIKVYEEPRLREQDFGNFQPCSAEMERMWQERADYGHFFYRIPNGESAADAYDRISGFNESLWRQFGEDDFASVCVLVTHGLMSRVFLMKWYHFSVEYFEDLRNVNHCEFLIMKHNDETGKYILENKLRTWSALKRERAALLAKENGEDGKDGKDGKENGNSKDVSTLSRAATIETRRRWGGCPDGCNHDKSFKIRQTLADLVKSDSVISNRAAGLATSESGGSSMSGGSNSTTVPNGASTHAGAGAGGSTHGIVNPSFNGTANSQTLVSRRPAAKRFQSQTPTGEPGEPQLDCATVTGPQIDVTKARDEVVSSPDGTPSFISVDDRLRARLKSPNFPPRPLDSGQLHVGRDFGGTYSGHSSAASDDTESSSDDDDHAGGGGGSNLSLPLRPRDNVAAAAAANGNTNGNGNGNGSLKPHHDRREQSRMGRGMRANRLGDYHSSDGEHDADGEHEPGGADVESGSELTRSVLVNGDENGDGEDPLLKAEREDRSIRGSVY</sequence>
<name>A0ABQ0G6C5_9PEZI</name>
<feature type="compositionally biased region" description="Low complexity" evidence="1">
    <location>
        <begin position="490"/>
        <end position="499"/>
    </location>
</feature>
<dbReference type="Proteomes" id="UP001628179">
    <property type="component" value="Unassembled WGS sequence"/>
</dbReference>
<feature type="region of interest" description="Disordered" evidence="1">
    <location>
        <begin position="425"/>
        <end position="592"/>
    </location>
</feature>
<feature type="compositionally biased region" description="Basic and acidic residues" evidence="1">
    <location>
        <begin position="576"/>
        <end position="592"/>
    </location>
</feature>
<dbReference type="SUPFAM" id="SSF53254">
    <property type="entry name" value="Phosphoglycerate mutase-like"/>
    <property type="match status" value="1"/>
</dbReference>
<organism evidence="2 3">
    <name type="scientific">Madurella fahalii</name>
    <dbReference type="NCBI Taxonomy" id="1157608"/>
    <lineage>
        <taxon>Eukaryota</taxon>
        <taxon>Fungi</taxon>
        <taxon>Dikarya</taxon>
        <taxon>Ascomycota</taxon>
        <taxon>Pezizomycotina</taxon>
        <taxon>Sordariomycetes</taxon>
        <taxon>Sordariomycetidae</taxon>
        <taxon>Sordariales</taxon>
        <taxon>Sordariales incertae sedis</taxon>
        <taxon>Madurella</taxon>
    </lineage>
</organism>
<comment type="caution">
    <text evidence="2">The sequence shown here is derived from an EMBL/GenBank/DDBJ whole genome shotgun (WGS) entry which is preliminary data.</text>
</comment>
<proteinExistence type="predicted"/>
<dbReference type="InterPro" id="IPR013078">
    <property type="entry name" value="His_Pase_superF_clade-1"/>
</dbReference>
<evidence type="ECO:0000313" key="3">
    <source>
        <dbReference type="Proteomes" id="UP001628179"/>
    </source>
</evidence>
<dbReference type="Pfam" id="PF00300">
    <property type="entry name" value="His_Phos_1"/>
    <property type="match status" value="1"/>
</dbReference>
<evidence type="ECO:0000256" key="1">
    <source>
        <dbReference type="SAM" id="MobiDB-lite"/>
    </source>
</evidence>
<dbReference type="SMART" id="SM00855">
    <property type="entry name" value="PGAM"/>
    <property type="match status" value="1"/>
</dbReference>
<accession>A0ABQ0G6C5</accession>
<feature type="compositionally biased region" description="Basic and acidic residues" evidence="1">
    <location>
        <begin position="529"/>
        <end position="549"/>
    </location>
</feature>
<dbReference type="GeneID" id="98174271"/>
<dbReference type="PANTHER" id="PTHR46192">
    <property type="entry name" value="BROAD-RANGE ACID PHOSPHATASE DET1"/>
    <property type="match status" value="1"/>
</dbReference>
<feature type="compositionally biased region" description="Basic and acidic residues" evidence="1">
    <location>
        <begin position="237"/>
        <end position="254"/>
    </location>
</feature>
<protein>
    <submittedName>
        <fullName evidence="2">Broad-range acid phosphatase productT1</fullName>
    </submittedName>
</protein>
<dbReference type="CDD" id="cd07067">
    <property type="entry name" value="HP_PGM_like"/>
    <property type="match status" value="1"/>
</dbReference>
<reference evidence="2 3" key="1">
    <citation type="submission" date="2024-09" db="EMBL/GenBank/DDBJ databases">
        <title>Itraconazole resistance in Madurella fahalii resulting from another homologue of gene encoding cytochrome P450 14-alpha sterol demethylase (CYP51).</title>
        <authorList>
            <person name="Yoshioka I."/>
            <person name="Fahal A.H."/>
            <person name="Kaneko S."/>
            <person name="Yaguchi T."/>
        </authorList>
    </citation>
    <scope>NUCLEOTIDE SEQUENCE [LARGE SCALE GENOMIC DNA]</scope>
    <source>
        <strain evidence="2 3">IFM 68171</strain>
    </source>
</reference>
<dbReference type="InterPro" id="IPR029033">
    <property type="entry name" value="His_PPase_superfam"/>
</dbReference>
<dbReference type="EMBL" id="BAAFSV010000002">
    <property type="protein sequence ID" value="GAB1313317.1"/>
    <property type="molecule type" value="Genomic_DNA"/>
</dbReference>
<feature type="compositionally biased region" description="Polar residues" evidence="1">
    <location>
        <begin position="350"/>
        <end position="362"/>
    </location>
</feature>
<feature type="region of interest" description="Disordered" evidence="1">
    <location>
        <begin position="237"/>
        <end position="260"/>
    </location>
</feature>
<dbReference type="Gene3D" id="3.40.50.1240">
    <property type="entry name" value="Phosphoglycerate mutase-like"/>
    <property type="match status" value="1"/>
</dbReference>
<dbReference type="InterPro" id="IPR052765">
    <property type="entry name" value="PGM-Related"/>
</dbReference>
<feature type="compositionally biased region" description="Low complexity" evidence="1">
    <location>
        <begin position="312"/>
        <end position="337"/>
    </location>
</feature>
<evidence type="ECO:0000313" key="2">
    <source>
        <dbReference type="EMBL" id="GAB1313317.1"/>
    </source>
</evidence>
<dbReference type="RefSeq" id="XP_070915049.1">
    <property type="nucleotide sequence ID" value="XM_071058948.1"/>
</dbReference>
<feature type="region of interest" description="Disordered" evidence="1">
    <location>
        <begin position="308"/>
        <end position="389"/>
    </location>
</feature>